<reference evidence="4" key="1">
    <citation type="submission" date="2025-08" db="UniProtKB">
        <authorList>
            <consortium name="RefSeq"/>
        </authorList>
    </citation>
    <scope>IDENTIFICATION</scope>
    <source>
        <tissue evidence="4">Whole Larva</tissue>
    </source>
</reference>
<sequence>MVHNNDVGDASKEPQMTAAAITVHYSLSFKKLCMVTVACPFFALVICFITAYIYQYDDIHETHCCVYNIVPSISAITGVSPQRYLWRASVAVHLGPRYIIAAAYRAYQVNCINDKASAKLQKQARLWLDAAFWLNVVEVTALGGVTYISNVENYPVHEKLFITFMVTSLLHMVACIESLKSIAVTNDNLDNVEKELRYKKTLFVVSIAFTVGMIGFFLKHRLLCHEMAFSWFAICEYIVATANMAFHLTLIYNFPTEHLVVAKGLAMIPQQLKNEKTQ</sequence>
<accession>A0ABM1NCP2</accession>
<gene>
    <name evidence="4" type="primary">LOC108568164</name>
</gene>
<organism evidence="3 4">
    <name type="scientific">Nicrophorus vespilloides</name>
    <name type="common">Boreal carrion beetle</name>
    <dbReference type="NCBI Taxonomy" id="110193"/>
    <lineage>
        <taxon>Eukaryota</taxon>
        <taxon>Metazoa</taxon>
        <taxon>Ecdysozoa</taxon>
        <taxon>Arthropoda</taxon>
        <taxon>Hexapoda</taxon>
        <taxon>Insecta</taxon>
        <taxon>Pterygota</taxon>
        <taxon>Neoptera</taxon>
        <taxon>Endopterygota</taxon>
        <taxon>Coleoptera</taxon>
        <taxon>Polyphaga</taxon>
        <taxon>Staphyliniformia</taxon>
        <taxon>Silphidae</taxon>
        <taxon>Nicrophorinae</taxon>
        <taxon>Nicrophorus</taxon>
    </lineage>
</organism>
<evidence type="ECO:0000259" key="2">
    <source>
        <dbReference type="Pfam" id="PF10277"/>
    </source>
</evidence>
<feature type="transmembrane region" description="Helical" evidence="1">
    <location>
        <begin position="230"/>
        <end position="254"/>
    </location>
</feature>
<keyword evidence="3" id="KW-1185">Reference proteome</keyword>
<dbReference type="RefSeq" id="XP_017784592.1">
    <property type="nucleotide sequence ID" value="XM_017929103.1"/>
</dbReference>
<dbReference type="InterPro" id="IPR019402">
    <property type="entry name" value="CWH43_N"/>
</dbReference>
<keyword evidence="1" id="KW-0812">Transmembrane</keyword>
<evidence type="ECO:0000256" key="1">
    <source>
        <dbReference type="SAM" id="Phobius"/>
    </source>
</evidence>
<proteinExistence type="predicted"/>
<protein>
    <submittedName>
        <fullName evidence="4">Post-GPI attachment to proteins factor 2-like</fullName>
    </submittedName>
</protein>
<evidence type="ECO:0000313" key="3">
    <source>
        <dbReference type="Proteomes" id="UP000695000"/>
    </source>
</evidence>
<dbReference type="Proteomes" id="UP000695000">
    <property type="component" value="Unplaced"/>
</dbReference>
<keyword evidence="1" id="KW-0472">Membrane</keyword>
<dbReference type="Pfam" id="PF10277">
    <property type="entry name" value="Frag1"/>
    <property type="match status" value="1"/>
</dbReference>
<keyword evidence="1" id="KW-1133">Transmembrane helix</keyword>
<feature type="domain" description="CWH43-like N-terminal" evidence="2">
    <location>
        <begin position="29"/>
        <end position="256"/>
    </location>
</feature>
<dbReference type="InterPro" id="IPR039545">
    <property type="entry name" value="PGAP2"/>
</dbReference>
<name>A0ABM1NCP2_NICVS</name>
<evidence type="ECO:0000313" key="4">
    <source>
        <dbReference type="RefSeq" id="XP_017784592.1"/>
    </source>
</evidence>
<dbReference type="GeneID" id="108568164"/>
<dbReference type="PANTHER" id="PTHR12892">
    <property type="entry name" value="FGF RECEPTOR ACTIVATING PROTEIN 1"/>
    <property type="match status" value="1"/>
</dbReference>
<feature type="transmembrane region" description="Helical" evidence="1">
    <location>
        <begin position="34"/>
        <end position="54"/>
    </location>
</feature>
<dbReference type="PANTHER" id="PTHR12892:SF17">
    <property type="entry name" value="POST-GPI ATTACHMENT TO PROTEINS FACTOR 2-LIKE"/>
    <property type="match status" value="1"/>
</dbReference>
<feature type="transmembrane region" description="Helical" evidence="1">
    <location>
        <begin position="200"/>
        <end position="218"/>
    </location>
</feature>